<evidence type="ECO:0000256" key="5">
    <source>
        <dbReference type="SAM" id="Phobius"/>
    </source>
</evidence>
<evidence type="ECO:0000256" key="2">
    <source>
        <dbReference type="ARBA" id="ARBA00022692"/>
    </source>
</evidence>
<dbReference type="PANTHER" id="PTHR23241:SF102">
    <property type="entry name" value="LD23009P"/>
    <property type="match status" value="1"/>
</dbReference>
<keyword evidence="3 5" id="KW-1133">Transmembrane helix</keyword>
<protein>
    <recommendedName>
        <fullName evidence="6">TMEM205-like domain-containing protein</fullName>
    </recommendedName>
</protein>
<keyword evidence="4 5" id="KW-0472">Membrane</keyword>
<evidence type="ECO:0000256" key="4">
    <source>
        <dbReference type="ARBA" id="ARBA00023136"/>
    </source>
</evidence>
<gene>
    <name evidence="7" type="ORF">g.17847</name>
</gene>
<proteinExistence type="predicted"/>
<dbReference type="PANTHER" id="PTHR23241">
    <property type="entry name" value="LATE EMBRYOGENESIS ABUNDANT PLANTS LEA-RELATED"/>
    <property type="match status" value="1"/>
</dbReference>
<dbReference type="InterPro" id="IPR053009">
    <property type="entry name" value="Xanthocillin_Biosynth-Assoc"/>
</dbReference>
<evidence type="ECO:0000256" key="3">
    <source>
        <dbReference type="ARBA" id="ARBA00022989"/>
    </source>
</evidence>
<accession>A0A1B6CNU1</accession>
<comment type="subcellular location">
    <subcellularLocation>
        <location evidence="1">Membrane</location>
    </subcellularLocation>
</comment>
<sequence length="155" mass="17557">MTFISGLSLYFNLSRHVFGAVQQVLFPKYFSLNSFLSLITLISFSHLSQKTEWDFNQMLQTSVLITCFLLELLIRLYIVPPVIHLISVKTKIEATAGVGQEVGYCDPGALKNCPYYTKLHSQFRRLHMIVAVGNICTMVCSALHLHSLALQWTCL</sequence>
<name>A0A1B6CNU1_9HEMI</name>
<organism evidence="7">
    <name type="scientific">Clastoptera arizonana</name>
    <name type="common">Arizona spittle bug</name>
    <dbReference type="NCBI Taxonomy" id="38151"/>
    <lineage>
        <taxon>Eukaryota</taxon>
        <taxon>Metazoa</taxon>
        <taxon>Ecdysozoa</taxon>
        <taxon>Arthropoda</taxon>
        <taxon>Hexapoda</taxon>
        <taxon>Insecta</taxon>
        <taxon>Pterygota</taxon>
        <taxon>Neoptera</taxon>
        <taxon>Paraneoptera</taxon>
        <taxon>Hemiptera</taxon>
        <taxon>Auchenorrhyncha</taxon>
        <taxon>Cercopoidea</taxon>
        <taxon>Clastopteridae</taxon>
        <taxon>Clastoptera</taxon>
    </lineage>
</organism>
<evidence type="ECO:0000313" key="7">
    <source>
        <dbReference type="EMBL" id="JAS15177.1"/>
    </source>
</evidence>
<dbReference type="InterPro" id="IPR025423">
    <property type="entry name" value="TMEM205-like"/>
</dbReference>
<evidence type="ECO:0000259" key="6">
    <source>
        <dbReference type="Pfam" id="PF13664"/>
    </source>
</evidence>
<dbReference type="AlphaFoldDB" id="A0A1B6CNU1"/>
<dbReference type="GO" id="GO:0016020">
    <property type="term" value="C:membrane"/>
    <property type="evidence" value="ECO:0007669"/>
    <property type="project" value="UniProtKB-SubCell"/>
</dbReference>
<feature type="domain" description="TMEM205-like" evidence="6">
    <location>
        <begin position="1"/>
        <end position="84"/>
    </location>
</feature>
<dbReference type="EMBL" id="GEDC01022121">
    <property type="protein sequence ID" value="JAS15177.1"/>
    <property type="molecule type" value="Transcribed_RNA"/>
</dbReference>
<feature type="transmembrane region" description="Helical" evidence="5">
    <location>
        <begin position="59"/>
        <end position="78"/>
    </location>
</feature>
<reference evidence="7" key="1">
    <citation type="submission" date="2015-12" db="EMBL/GenBank/DDBJ databases">
        <title>De novo transcriptome assembly of four potential Pierce s Disease insect vectors from Arizona vineyards.</title>
        <authorList>
            <person name="Tassone E.E."/>
        </authorList>
    </citation>
    <scope>NUCLEOTIDE SEQUENCE</scope>
</reference>
<dbReference type="Pfam" id="PF13664">
    <property type="entry name" value="DUF4149"/>
    <property type="match status" value="1"/>
</dbReference>
<keyword evidence="2 5" id="KW-0812">Transmembrane</keyword>
<feature type="transmembrane region" description="Helical" evidence="5">
    <location>
        <begin position="29"/>
        <end position="47"/>
    </location>
</feature>
<evidence type="ECO:0000256" key="1">
    <source>
        <dbReference type="ARBA" id="ARBA00004370"/>
    </source>
</evidence>
<feature type="transmembrane region" description="Helical" evidence="5">
    <location>
        <begin position="126"/>
        <end position="145"/>
    </location>
</feature>